<dbReference type="InterPro" id="IPR016161">
    <property type="entry name" value="Ald_DH/histidinol_DH"/>
</dbReference>
<dbReference type="PANTHER" id="PTHR43353">
    <property type="entry name" value="SUCCINATE-SEMIALDEHYDE DEHYDROGENASE, MITOCHONDRIAL"/>
    <property type="match status" value="1"/>
</dbReference>
<dbReference type="CDD" id="cd07103">
    <property type="entry name" value="ALDH_F5_SSADH_GabD"/>
    <property type="match status" value="1"/>
</dbReference>
<dbReference type="Gene3D" id="3.40.605.10">
    <property type="entry name" value="Aldehyde Dehydrogenase, Chain A, domain 1"/>
    <property type="match status" value="1"/>
</dbReference>
<evidence type="ECO:0000313" key="4">
    <source>
        <dbReference type="EMBL" id="GGD81504.1"/>
    </source>
</evidence>
<dbReference type="InterPro" id="IPR050740">
    <property type="entry name" value="Aldehyde_DH_Superfamily"/>
</dbReference>
<gene>
    <name evidence="5" type="ORF">BG57_05130</name>
    <name evidence="4" type="ORF">GCM10010985_40000</name>
</gene>
<dbReference type="Pfam" id="PF00171">
    <property type="entry name" value="Aldedh"/>
    <property type="match status" value="1"/>
</dbReference>
<reference evidence="7" key="3">
    <citation type="journal article" date="2019" name="Int. J. Syst. Evol. Microbiol.">
        <title>The Global Catalogue of Microorganisms (GCM) 10K type strain sequencing project: providing services to taxonomists for standard genome sequencing and annotation.</title>
        <authorList>
            <consortium name="The Broad Institute Genomics Platform"/>
            <consortium name="The Broad Institute Genome Sequencing Center for Infectious Disease"/>
            <person name="Wu L."/>
            <person name="Ma J."/>
        </authorList>
    </citation>
    <scope>NUCLEOTIDE SEQUENCE [LARGE SCALE GENOMIC DNA]</scope>
    <source>
        <strain evidence="7">CGMCC 1.11013</strain>
    </source>
</reference>
<dbReference type="Proteomes" id="UP000597138">
    <property type="component" value="Unassembled WGS sequence"/>
</dbReference>
<protein>
    <submittedName>
        <fullName evidence="4 5">Aldehyde dehydrogenase</fullName>
    </submittedName>
</protein>
<organism evidence="5 6">
    <name type="scientific">Caballeronia grimmiae</name>
    <dbReference type="NCBI Taxonomy" id="1071679"/>
    <lineage>
        <taxon>Bacteria</taxon>
        <taxon>Pseudomonadati</taxon>
        <taxon>Pseudomonadota</taxon>
        <taxon>Betaproteobacteria</taxon>
        <taxon>Burkholderiales</taxon>
        <taxon>Burkholderiaceae</taxon>
        <taxon>Caballeronia</taxon>
    </lineage>
</organism>
<dbReference type="AlphaFoldDB" id="A0A069PBG4"/>
<evidence type="ECO:0000313" key="6">
    <source>
        <dbReference type="Proteomes" id="UP000027439"/>
    </source>
</evidence>
<dbReference type="RefSeq" id="WP_035965504.1">
    <property type="nucleotide sequence ID" value="NZ_BMEG01000006.1"/>
</dbReference>
<name>A0A069PBG4_9BURK</name>
<dbReference type="InterPro" id="IPR016162">
    <property type="entry name" value="Ald_DH_N"/>
</dbReference>
<dbReference type="SUPFAM" id="SSF53720">
    <property type="entry name" value="ALDH-like"/>
    <property type="match status" value="1"/>
</dbReference>
<keyword evidence="2" id="KW-0560">Oxidoreductase</keyword>
<comment type="similarity">
    <text evidence="1">Belongs to the aldehyde dehydrogenase family.</text>
</comment>
<evidence type="ECO:0000259" key="3">
    <source>
        <dbReference type="Pfam" id="PF00171"/>
    </source>
</evidence>
<evidence type="ECO:0000256" key="1">
    <source>
        <dbReference type="ARBA" id="ARBA00009986"/>
    </source>
</evidence>
<dbReference type="Proteomes" id="UP000027439">
    <property type="component" value="Unassembled WGS sequence"/>
</dbReference>
<dbReference type="FunFam" id="3.40.309.10:FF:000009">
    <property type="entry name" value="Aldehyde dehydrogenase A"/>
    <property type="match status" value="1"/>
</dbReference>
<dbReference type="eggNOG" id="COG1012">
    <property type="taxonomic scope" value="Bacteria"/>
</dbReference>
<reference evidence="5 6" key="2">
    <citation type="submission" date="2014-03" db="EMBL/GenBank/DDBJ databases">
        <title>Draft Genome Sequences of Four Burkholderia Strains.</title>
        <authorList>
            <person name="Liu X.Y."/>
            <person name="Li C.X."/>
            <person name="Xu J.H."/>
        </authorList>
    </citation>
    <scope>NUCLEOTIDE SEQUENCE [LARGE SCALE GENOMIC DNA]</scope>
    <source>
        <strain evidence="5 6">R27</strain>
    </source>
</reference>
<dbReference type="PANTHER" id="PTHR43353:SF5">
    <property type="entry name" value="SUCCINATE-SEMIALDEHYDE DEHYDROGENASE, MITOCHONDRIAL"/>
    <property type="match status" value="1"/>
</dbReference>
<dbReference type="InterPro" id="IPR015590">
    <property type="entry name" value="Aldehyde_DH_dom"/>
</dbReference>
<comment type="caution">
    <text evidence="5">The sequence shown here is derived from an EMBL/GenBank/DDBJ whole genome shotgun (WGS) entry which is preliminary data.</text>
</comment>
<accession>A0A069PBG4</accession>
<dbReference type="GO" id="GO:0004777">
    <property type="term" value="F:succinate-semialdehyde dehydrogenase (NAD+) activity"/>
    <property type="evidence" value="ECO:0007669"/>
    <property type="project" value="TreeGrafter"/>
</dbReference>
<evidence type="ECO:0000313" key="5">
    <source>
        <dbReference type="EMBL" id="KDR34631.1"/>
    </source>
</evidence>
<dbReference type="STRING" id="1071679.BG57_05130"/>
<reference evidence="4" key="1">
    <citation type="journal article" date="2014" name="Int. J. Syst. Evol. Microbiol.">
        <title>Complete genome of a new Firmicutes species belonging to the dominant human colonic microbiota ('Ruminococcus bicirculans') reveals two chromosomes and a selective capacity to utilize plant glucans.</title>
        <authorList>
            <consortium name="NISC Comparative Sequencing Program"/>
            <person name="Wegmann U."/>
            <person name="Louis P."/>
            <person name="Goesmann A."/>
            <person name="Henrissat B."/>
            <person name="Duncan S.H."/>
            <person name="Flint H.J."/>
        </authorList>
    </citation>
    <scope>NUCLEOTIDE SEQUENCE</scope>
    <source>
        <strain evidence="4">CGMCC 1.11013</strain>
    </source>
</reference>
<sequence length="481" mass="51171">MTAGTYQNTRLYINGEWCDAEGGATIDVLNPATGEKIGTVARASIRDLDRALAAAQAGFATWRRMTALERASLMRKAAALVRERADSIARLMTQEQGKPLVEARIEVNSAADIIEWFADEGRRVYGRIVPPRNINAQQTVVKEPLGPVAAFTPWNFPVNQVVRKLSAALTTGCSFIVKAPEETPASPAELIRAFADAGVPNGVLGLVFGDPPEISKYLISHPVIRKVTFTGSTAVGKQLASLAGQYMKRATMELGGHAPVIVAEDADVELAVKAAGAAKFRNAGQVCISPTRFLVHNSVRDEFAKALVKHAEGLSVGDGLAEGTTLGPLANARRITAMTSVIENARKAGATVATGGERIGSAGNFFAPTVLTDVPLEADVFNNEPFGPVAAIRGFDSLEDAIEEANRLPYGLAGYAFTRSFKNVHLLTNQLEVGMLWINQPATPWPEMPFGGVKDSGYGSEGGPEALEPYLVTKSVTVMAV</sequence>
<dbReference type="EMBL" id="BMEG01000006">
    <property type="protein sequence ID" value="GGD81504.1"/>
    <property type="molecule type" value="Genomic_DNA"/>
</dbReference>
<feature type="domain" description="Aldehyde dehydrogenase" evidence="3">
    <location>
        <begin position="17"/>
        <end position="476"/>
    </location>
</feature>
<evidence type="ECO:0000256" key="2">
    <source>
        <dbReference type="ARBA" id="ARBA00023002"/>
    </source>
</evidence>
<dbReference type="FunFam" id="3.40.605.10:FF:000033">
    <property type="entry name" value="NAD-dependent succinate-semialdehyde dehydrogenase"/>
    <property type="match status" value="1"/>
</dbReference>
<dbReference type="GO" id="GO:0009450">
    <property type="term" value="P:gamma-aminobutyric acid catabolic process"/>
    <property type="evidence" value="ECO:0007669"/>
    <property type="project" value="TreeGrafter"/>
</dbReference>
<dbReference type="InterPro" id="IPR016163">
    <property type="entry name" value="Ald_DH_C"/>
</dbReference>
<proteinExistence type="inferred from homology"/>
<dbReference type="OrthoDB" id="6187633at2"/>
<evidence type="ECO:0000313" key="7">
    <source>
        <dbReference type="Proteomes" id="UP000597138"/>
    </source>
</evidence>
<reference evidence="4" key="4">
    <citation type="submission" date="2024-05" db="EMBL/GenBank/DDBJ databases">
        <authorList>
            <person name="Sun Q."/>
            <person name="Zhou Y."/>
        </authorList>
    </citation>
    <scope>NUCLEOTIDE SEQUENCE</scope>
    <source>
        <strain evidence="4">CGMCC 1.11013</strain>
    </source>
</reference>
<dbReference type="EMBL" id="JFHE01000012">
    <property type="protein sequence ID" value="KDR34631.1"/>
    <property type="molecule type" value="Genomic_DNA"/>
</dbReference>
<keyword evidence="7" id="KW-1185">Reference proteome</keyword>
<dbReference type="Gene3D" id="3.40.309.10">
    <property type="entry name" value="Aldehyde Dehydrogenase, Chain A, domain 2"/>
    <property type="match status" value="1"/>
</dbReference>